<protein>
    <submittedName>
        <fullName evidence="1">Uncharacterized protein</fullName>
    </submittedName>
</protein>
<name>A0A0E9PVK7_ANGAN</name>
<proteinExistence type="predicted"/>
<evidence type="ECO:0000313" key="1">
    <source>
        <dbReference type="EMBL" id="JAH08292.1"/>
    </source>
</evidence>
<dbReference type="AlphaFoldDB" id="A0A0E9PVK7"/>
<reference evidence="1" key="1">
    <citation type="submission" date="2014-11" db="EMBL/GenBank/DDBJ databases">
        <authorList>
            <person name="Amaro Gonzalez C."/>
        </authorList>
    </citation>
    <scope>NUCLEOTIDE SEQUENCE</scope>
</reference>
<reference evidence="1" key="2">
    <citation type="journal article" date="2015" name="Fish Shellfish Immunol.">
        <title>Early steps in the European eel (Anguilla anguilla)-Vibrio vulnificus interaction in the gills: Role of the RtxA13 toxin.</title>
        <authorList>
            <person name="Callol A."/>
            <person name="Pajuelo D."/>
            <person name="Ebbesson L."/>
            <person name="Teles M."/>
            <person name="MacKenzie S."/>
            <person name="Amaro C."/>
        </authorList>
    </citation>
    <scope>NUCLEOTIDE SEQUENCE</scope>
</reference>
<organism evidence="1">
    <name type="scientific">Anguilla anguilla</name>
    <name type="common">European freshwater eel</name>
    <name type="synonym">Muraena anguilla</name>
    <dbReference type="NCBI Taxonomy" id="7936"/>
    <lineage>
        <taxon>Eukaryota</taxon>
        <taxon>Metazoa</taxon>
        <taxon>Chordata</taxon>
        <taxon>Craniata</taxon>
        <taxon>Vertebrata</taxon>
        <taxon>Euteleostomi</taxon>
        <taxon>Actinopterygii</taxon>
        <taxon>Neopterygii</taxon>
        <taxon>Teleostei</taxon>
        <taxon>Anguilliformes</taxon>
        <taxon>Anguillidae</taxon>
        <taxon>Anguilla</taxon>
    </lineage>
</organism>
<sequence length="41" mass="4820">MLFFPKQSKCLQNSSPSLFWEESTVVCIYHCDLKLHFISVL</sequence>
<accession>A0A0E9PVK7</accession>
<dbReference type="EMBL" id="GBXM01100285">
    <property type="protein sequence ID" value="JAH08292.1"/>
    <property type="molecule type" value="Transcribed_RNA"/>
</dbReference>